<dbReference type="InterPro" id="IPR036259">
    <property type="entry name" value="MFS_trans_sf"/>
</dbReference>
<evidence type="ECO:0000256" key="1">
    <source>
        <dbReference type="SAM" id="Phobius"/>
    </source>
</evidence>
<dbReference type="PANTHER" id="PTHR45757">
    <property type="entry name" value="PROTEIN CBG23364-RELATED"/>
    <property type="match status" value="1"/>
</dbReference>
<accession>A0A914PZS1</accession>
<feature type="transmembrane region" description="Helical" evidence="1">
    <location>
        <begin position="74"/>
        <end position="95"/>
    </location>
</feature>
<dbReference type="PANTHER" id="PTHR45757:SF11">
    <property type="entry name" value="MAJOR FACILITATOR SUPERFAMILY (MFS) PROFILE DOMAIN-CONTAINING PROTEIN"/>
    <property type="match status" value="1"/>
</dbReference>
<dbReference type="WBParaSite" id="PDA_v2.g2436.t1">
    <property type="protein sequence ID" value="PDA_v2.g2436.t1"/>
    <property type="gene ID" value="PDA_v2.g2436"/>
</dbReference>
<organism evidence="2 3">
    <name type="scientific">Panagrolaimus davidi</name>
    <dbReference type="NCBI Taxonomy" id="227884"/>
    <lineage>
        <taxon>Eukaryota</taxon>
        <taxon>Metazoa</taxon>
        <taxon>Ecdysozoa</taxon>
        <taxon>Nematoda</taxon>
        <taxon>Chromadorea</taxon>
        <taxon>Rhabditida</taxon>
        <taxon>Tylenchina</taxon>
        <taxon>Panagrolaimomorpha</taxon>
        <taxon>Panagrolaimoidea</taxon>
        <taxon>Panagrolaimidae</taxon>
        <taxon>Panagrolaimus</taxon>
    </lineage>
</organism>
<keyword evidence="1" id="KW-0472">Membrane</keyword>
<keyword evidence="1" id="KW-0812">Transmembrane</keyword>
<dbReference type="Proteomes" id="UP000887578">
    <property type="component" value="Unplaced"/>
</dbReference>
<name>A0A914PZS1_9BILA</name>
<dbReference type="SUPFAM" id="SSF103473">
    <property type="entry name" value="MFS general substrate transporter"/>
    <property type="match status" value="1"/>
</dbReference>
<dbReference type="GO" id="GO:0016020">
    <property type="term" value="C:membrane"/>
    <property type="evidence" value="ECO:0007669"/>
    <property type="project" value="TreeGrafter"/>
</dbReference>
<feature type="transmembrane region" description="Helical" evidence="1">
    <location>
        <begin position="12"/>
        <end position="31"/>
    </location>
</feature>
<proteinExistence type="predicted"/>
<dbReference type="AlphaFoldDB" id="A0A914PZS1"/>
<feature type="transmembrane region" description="Helical" evidence="1">
    <location>
        <begin position="43"/>
        <end position="62"/>
    </location>
</feature>
<keyword evidence="2" id="KW-1185">Reference proteome</keyword>
<evidence type="ECO:0000313" key="2">
    <source>
        <dbReference type="Proteomes" id="UP000887578"/>
    </source>
</evidence>
<sequence>MAIVTNSVIAQICYTIFMLAGSFDSISFYKATQFVAGPFASVIMTWFSLLNSLMILILPIVVTTIAKNNEYSEWAIIFYVVAGIIVVTTIIYQITSDIKPRPWVT</sequence>
<keyword evidence="1" id="KW-1133">Transmembrane helix</keyword>
<protein>
    <submittedName>
        <fullName evidence="3">Uncharacterized protein</fullName>
    </submittedName>
</protein>
<evidence type="ECO:0000313" key="3">
    <source>
        <dbReference type="WBParaSite" id="PDA_v2.g2436.t1"/>
    </source>
</evidence>
<reference evidence="3" key="1">
    <citation type="submission" date="2022-11" db="UniProtKB">
        <authorList>
            <consortium name="WormBaseParasite"/>
        </authorList>
    </citation>
    <scope>IDENTIFICATION</scope>
</reference>